<dbReference type="SUPFAM" id="SSF48652">
    <property type="entry name" value="Tetraspanin"/>
    <property type="match status" value="1"/>
</dbReference>
<organism evidence="6 7">
    <name type="scientific">Henosepilachna vigintioctopunctata</name>
    <dbReference type="NCBI Taxonomy" id="420089"/>
    <lineage>
        <taxon>Eukaryota</taxon>
        <taxon>Metazoa</taxon>
        <taxon>Ecdysozoa</taxon>
        <taxon>Arthropoda</taxon>
        <taxon>Hexapoda</taxon>
        <taxon>Insecta</taxon>
        <taxon>Pterygota</taxon>
        <taxon>Neoptera</taxon>
        <taxon>Endopterygota</taxon>
        <taxon>Coleoptera</taxon>
        <taxon>Polyphaga</taxon>
        <taxon>Cucujiformia</taxon>
        <taxon>Coccinelloidea</taxon>
        <taxon>Coccinellidae</taxon>
        <taxon>Epilachninae</taxon>
        <taxon>Epilachnini</taxon>
        <taxon>Henosepilachna</taxon>
    </lineage>
</organism>
<evidence type="ECO:0008006" key="8">
    <source>
        <dbReference type="Google" id="ProtNLM"/>
    </source>
</evidence>
<dbReference type="Gene3D" id="1.10.1450.10">
    <property type="entry name" value="Tetraspanin"/>
    <property type="match status" value="1"/>
</dbReference>
<evidence type="ECO:0000313" key="7">
    <source>
        <dbReference type="Proteomes" id="UP001431783"/>
    </source>
</evidence>
<gene>
    <name evidence="6" type="ORF">WA026_008623</name>
</gene>
<dbReference type="Proteomes" id="UP001431783">
    <property type="component" value="Unassembled WGS sequence"/>
</dbReference>
<name>A0AAW1UG11_9CUCU</name>
<dbReference type="InterPro" id="IPR008952">
    <property type="entry name" value="Tetraspanin_EC2_sf"/>
</dbReference>
<dbReference type="PANTHER" id="PTHR19282">
    <property type="entry name" value="TETRASPANIN"/>
    <property type="match status" value="1"/>
</dbReference>
<evidence type="ECO:0000313" key="6">
    <source>
        <dbReference type="EMBL" id="KAK9880108.1"/>
    </source>
</evidence>
<keyword evidence="3 5" id="KW-1133">Transmembrane helix</keyword>
<accession>A0AAW1UG11</accession>
<keyword evidence="7" id="KW-1185">Reference proteome</keyword>
<evidence type="ECO:0000256" key="2">
    <source>
        <dbReference type="ARBA" id="ARBA00022692"/>
    </source>
</evidence>
<keyword evidence="4 5" id="KW-0472">Membrane</keyword>
<feature type="transmembrane region" description="Helical" evidence="5">
    <location>
        <begin position="96"/>
        <end position="120"/>
    </location>
</feature>
<feature type="transmembrane region" description="Helical" evidence="5">
    <location>
        <begin position="70"/>
        <end position="90"/>
    </location>
</feature>
<proteinExistence type="predicted"/>
<evidence type="ECO:0000256" key="4">
    <source>
        <dbReference type="ARBA" id="ARBA00023136"/>
    </source>
</evidence>
<dbReference type="AlphaFoldDB" id="A0AAW1UG11"/>
<evidence type="ECO:0000256" key="5">
    <source>
        <dbReference type="SAM" id="Phobius"/>
    </source>
</evidence>
<keyword evidence="2 5" id="KW-0812">Transmembrane</keyword>
<dbReference type="Pfam" id="PF00335">
    <property type="entry name" value="Tetraspanin"/>
    <property type="match status" value="1"/>
</dbReference>
<dbReference type="EMBL" id="JARQZJ010000063">
    <property type="protein sequence ID" value="KAK9880108.1"/>
    <property type="molecule type" value="Genomic_DNA"/>
</dbReference>
<dbReference type="CDD" id="cd03127">
    <property type="entry name" value="tetraspanin_LEL"/>
    <property type="match status" value="1"/>
</dbReference>
<dbReference type="PANTHER" id="PTHR19282:SF273">
    <property type="entry name" value="TETRASPANIN"/>
    <property type="match status" value="1"/>
</dbReference>
<sequence length="250" mass="28173">MRYWASPPAKTPYKQQNQASSQLYILSPHYSDSPGIGTGFSTITTGLSVLSKTKSYTHFLHSTIHDLSTALITVGSITFAVAILGCFAGINDSTILLILFAIFLVAISVVEIVVAVKAGLQQYNMVRELQETMKNYWTVKKHKNTWDYVHREFKCCGTEGNFMWATTPVSCCYNDENYFFLTRSEYCDYQGKGEYIFTEGCLDKLIDRTKTYSRILMGISICSTFVKINTKLTDSNTGISMNRAIGFIEY</sequence>
<comment type="caution">
    <text evidence="6">The sequence shown here is derived from an EMBL/GenBank/DDBJ whole genome shotgun (WGS) entry which is preliminary data.</text>
</comment>
<evidence type="ECO:0000256" key="1">
    <source>
        <dbReference type="ARBA" id="ARBA00004141"/>
    </source>
</evidence>
<dbReference type="InterPro" id="IPR018499">
    <property type="entry name" value="Tetraspanin/Peripherin"/>
</dbReference>
<comment type="subcellular location">
    <subcellularLocation>
        <location evidence="1">Membrane</location>
        <topology evidence="1">Multi-pass membrane protein</topology>
    </subcellularLocation>
</comment>
<reference evidence="6 7" key="1">
    <citation type="submission" date="2023-03" db="EMBL/GenBank/DDBJ databases">
        <title>Genome insight into feeding habits of ladybird beetles.</title>
        <authorList>
            <person name="Li H.-S."/>
            <person name="Huang Y.-H."/>
            <person name="Pang H."/>
        </authorList>
    </citation>
    <scope>NUCLEOTIDE SEQUENCE [LARGE SCALE GENOMIC DNA]</scope>
    <source>
        <strain evidence="6">SYSU_2023b</strain>
        <tissue evidence="6">Whole body</tissue>
    </source>
</reference>
<dbReference type="PRINTS" id="PR00259">
    <property type="entry name" value="TMFOUR"/>
</dbReference>
<evidence type="ECO:0000256" key="3">
    <source>
        <dbReference type="ARBA" id="ARBA00022989"/>
    </source>
</evidence>
<dbReference type="GO" id="GO:0005886">
    <property type="term" value="C:plasma membrane"/>
    <property type="evidence" value="ECO:0007669"/>
    <property type="project" value="TreeGrafter"/>
</dbReference>
<protein>
    <recommendedName>
        <fullName evidence="8">Tetraspanin</fullName>
    </recommendedName>
</protein>